<reference evidence="3" key="1">
    <citation type="journal article" date="2023" name="Mol. Phylogenet. Evol.">
        <title>Genome-scale phylogeny and comparative genomics of the fungal order Sordariales.</title>
        <authorList>
            <person name="Hensen N."/>
            <person name="Bonometti L."/>
            <person name="Westerberg I."/>
            <person name="Brannstrom I.O."/>
            <person name="Guillou S."/>
            <person name="Cros-Aarteil S."/>
            <person name="Calhoun S."/>
            <person name="Haridas S."/>
            <person name="Kuo A."/>
            <person name="Mondo S."/>
            <person name="Pangilinan J."/>
            <person name="Riley R."/>
            <person name="LaButti K."/>
            <person name="Andreopoulos B."/>
            <person name="Lipzen A."/>
            <person name="Chen C."/>
            <person name="Yan M."/>
            <person name="Daum C."/>
            <person name="Ng V."/>
            <person name="Clum A."/>
            <person name="Steindorff A."/>
            <person name="Ohm R.A."/>
            <person name="Martin F."/>
            <person name="Silar P."/>
            <person name="Natvig D.O."/>
            <person name="Lalanne C."/>
            <person name="Gautier V."/>
            <person name="Ament-Velasquez S.L."/>
            <person name="Kruys A."/>
            <person name="Hutchinson M.I."/>
            <person name="Powell A.J."/>
            <person name="Barry K."/>
            <person name="Miller A.N."/>
            <person name="Grigoriev I.V."/>
            <person name="Debuchy R."/>
            <person name="Gladieux P."/>
            <person name="Hiltunen Thoren M."/>
            <person name="Johannesson H."/>
        </authorList>
    </citation>
    <scope>NUCLEOTIDE SEQUENCE</scope>
    <source>
        <strain evidence="3">CBS 232.78</strain>
    </source>
</reference>
<gene>
    <name evidence="3" type="ORF">B0H63DRAFT_543810</name>
</gene>
<dbReference type="EMBL" id="JAULSW010000004">
    <property type="protein sequence ID" value="KAK3385469.1"/>
    <property type="molecule type" value="Genomic_DNA"/>
</dbReference>
<sequence length="1130" mass="124929">MPKLRASKNLICSPAVLVEVELTERTSDIAHTGTATSKLTLKAESVYPPNRPTQCPGLGFSHGDIELHDLSLSSAGTQSTNVLVSRCENPQSCSPCLPSTDRGNDAKTAAVMHHDRRRPDYKAIPLRWPFQVFLLVFMAGLLAFLEYEVHDLPPERYRLLDFRPPEPGYFPFAASQVQTTAKAQPVPLLLRRPALAPRTNSHFQATEPLVTKRDTPTPAPTETSASVTVRRPPSESYPAPPRLITTHCGWGTPEFVMGWGASHKEGKPNTVYEMWYSVEEHIPTFFTDDESWCPCNLTLSSVADEWFEWGMSLRWWSTLKLPESSDKGCNSVLSAIMSMSGTKDWTFYPTEFKAPKGLSLVEYSYTVFVTPPPIYAAWQLPTGNAEGSAIPKSIRTELTPPWPYPRLDEAGHYLLPFEVRTFDPANLPTAIGYFGDKFEGVFGDPIEPPYYTGMFPISWEWGTRPKPSLSTVWWTLPLSRPFPPVSTTTDTYLTVSATPTASDGPTTSVSSTHRQIIDGSDSTVSDATVQVPATTANVPTSDQDISDFSPTTISDVSQSDAWTVSRVEDIQTAQHESGLTEVTTNYVLVTYVFETTDDDGHEVDPYSPTSNGIPGPIPKGAESVFFNLRTEFDFLMASLIPVLLTTLLSIPIDIFVACLARMVPFRALGHHRPRSGREGATAESSIFLSRSSSLLTAPFTSWQFLRQFRDPLPLLKFLLSAGSAILVPLSGEVIRLEFSEYCKDDDAKTEDGIWRIHGPRYCAFGLRKAGTPMRIAEGLICLMAIIVIGIGVLLANWRTGVATEPWSIASMASLASNARLLEVVRSIPPHDDGQDGAAHLLRDAAQAEKKLVQKGRRFRLGFFDSDATANSNHNQPSYGIVEVIPCANVDKKPIRPTARDPPRSPKPVPPAPPASRPRPWYSLSSDAIDDSIQVVALVLTTGFLILILYYENTILNTAFEAFMDSQTFGVRILFTAFGTAFSGFWDYYFCLVSESHLHHRLATTPHLARTSILLSPPSDVFVGLRLGLRSLPRTRQDILYLNITVAALLAKFTPILFSNIPFRNTVTWKMHESCTWMAIGILLYMVVVLSVALCFRWFAETKVKLPVRVDTIAGCMYYVWAGGDAGKGEG</sequence>
<feature type="transmembrane region" description="Helical" evidence="2">
    <location>
        <begin position="1077"/>
        <end position="1098"/>
    </location>
</feature>
<dbReference type="AlphaFoldDB" id="A0AAE0NQ27"/>
<keyword evidence="2" id="KW-0812">Transmembrane</keyword>
<keyword evidence="4" id="KW-1185">Reference proteome</keyword>
<feature type="compositionally biased region" description="Pro residues" evidence="1">
    <location>
        <begin position="904"/>
        <end position="916"/>
    </location>
</feature>
<dbReference type="Proteomes" id="UP001285441">
    <property type="component" value="Unassembled WGS sequence"/>
</dbReference>
<comment type="caution">
    <text evidence="3">The sequence shown here is derived from an EMBL/GenBank/DDBJ whole genome shotgun (WGS) entry which is preliminary data.</text>
</comment>
<evidence type="ECO:0000256" key="1">
    <source>
        <dbReference type="SAM" id="MobiDB-lite"/>
    </source>
</evidence>
<feature type="transmembrane region" description="Helical" evidence="2">
    <location>
        <begin position="970"/>
        <end position="990"/>
    </location>
</feature>
<keyword evidence="2" id="KW-1133">Transmembrane helix</keyword>
<evidence type="ECO:0000313" key="3">
    <source>
        <dbReference type="EMBL" id="KAK3385469.1"/>
    </source>
</evidence>
<feature type="transmembrane region" description="Helical" evidence="2">
    <location>
        <begin position="775"/>
        <end position="797"/>
    </location>
</feature>
<feature type="transmembrane region" description="Helical" evidence="2">
    <location>
        <begin position="126"/>
        <end position="145"/>
    </location>
</feature>
<feature type="transmembrane region" description="Helical" evidence="2">
    <location>
        <begin position="1038"/>
        <end position="1057"/>
    </location>
</feature>
<feature type="transmembrane region" description="Helical" evidence="2">
    <location>
        <begin position="932"/>
        <end position="950"/>
    </location>
</feature>
<accession>A0AAE0NQ27</accession>
<proteinExistence type="predicted"/>
<evidence type="ECO:0000256" key="2">
    <source>
        <dbReference type="SAM" id="Phobius"/>
    </source>
</evidence>
<feature type="transmembrane region" description="Helical" evidence="2">
    <location>
        <begin position="634"/>
        <end position="660"/>
    </location>
</feature>
<evidence type="ECO:0000313" key="4">
    <source>
        <dbReference type="Proteomes" id="UP001285441"/>
    </source>
</evidence>
<feature type="compositionally biased region" description="Basic and acidic residues" evidence="1">
    <location>
        <begin position="892"/>
        <end position="903"/>
    </location>
</feature>
<protein>
    <submittedName>
        <fullName evidence="3">Uncharacterized protein</fullName>
    </submittedName>
</protein>
<organism evidence="3 4">
    <name type="scientific">Podospora didyma</name>
    <dbReference type="NCBI Taxonomy" id="330526"/>
    <lineage>
        <taxon>Eukaryota</taxon>
        <taxon>Fungi</taxon>
        <taxon>Dikarya</taxon>
        <taxon>Ascomycota</taxon>
        <taxon>Pezizomycotina</taxon>
        <taxon>Sordariomycetes</taxon>
        <taxon>Sordariomycetidae</taxon>
        <taxon>Sordariales</taxon>
        <taxon>Podosporaceae</taxon>
        <taxon>Podospora</taxon>
    </lineage>
</organism>
<keyword evidence="2" id="KW-0472">Membrane</keyword>
<feature type="region of interest" description="Disordered" evidence="1">
    <location>
        <begin position="892"/>
        <end position="918"/>
    </location>
</feature>
<reference evidence="3" key="2">
    <citation type="submission" date="2023-06" db="EMBL/GenBank/DDBJ databases">
        <authorList>
            <consortium name="Lawrence Berkeley National Laboratory"/>
            <person name="Haridas S."/>
            <person name="Hensen N."/>
            <person name="Bonometti L."/>
            <person name="Westerberg I."/>
            <person name="Brannstrom I.O."/>
            <person name="Guillou S."/>
            <person name="Cros-Aarteil S."/>
            <person name="Calhoun S."/>
            <person name="Kuo A."/>
            <person name="Mondo S."/>
            <person name="Pangilinan J."/>
            <person name="Riley R."/>
            <person name="LaButti K."/>
            <person name="Andreopoulos B."/>
            <person name="Lipzen A."/>
            <person name="Chen C."/>
            <person name="Yanf M."/>
            <person name="Daum C."/>
            <person name="Ng V."/>
            <person name="Clum A."/>
            <person name="Steindorff A."/>
            <person name="Ohm R."/>
            <person name="Martin F."/>
            <person name="Silar P."/>
            <person name="Natvig D."/>
            <person name="Lalanne C."/>
            <person name="Gautier V."/>
            <person name="Ament-velasquez S.L."/>
            <person name="Kruys A."/>
            <person name="Hutchinson M.I."/>
            <person name="Powell A.J."/>
            <person name="Barry K."/>
            <person name="Miller A.N."/>
            <person name="Grigoriev I.V."/>
            <person name="Debuchy R."/>
            <person name="Gladieux P."/>
            <person name="Thoren M.H."/>
            <person name="Johannesson H."/>
        </authorList>
    </citation>
    <scope>NUCLEOTIDE SEQUENCE</scope>
    <source>
        <strain evidence="3">CBS 232.78</strain>
    </source>
</reference>
<feature type="region of interest" description="Disordered" evidence="1">
    <location>
        <begin position="201"/>
        <end position="238"/>
    </location>
</feature>
<name>A0AAE0NQ27_9PEZI</name>
<feature type="transmembrane region" description="Helical" evidence="2">
    <location>
        <begin position="714"/>
        <end position="731"/>
    </location>
</feature>